<dbReference type="PANTHER" id="PTHR43464:SF92">
    <property type="entry name" value="SLR1071 PROTEIN"/>
    <property type="match status" value="1"/>
</dbReference>
<sequence>MALRSRAQSFAGGTLARGMARVNARHPWSHNDHFHPWILRNLPDRRRAALDIGCGEGALVASLAPHFTTVVGNDVDPGMLAATRARCSALPNVTVTGEAWAGLPGPFDLVTMVAVLHHLDVPAALTHVASSLAPGGRFLAVGIAPPRSARDHAWDAASILTNPVIGFVKHPRADRSGPRPTPYPVVEPTLALDDLRRHVEDVMPGARVRHRLAFRHTVAWTRPA</sequence>
<keyword evidence="3" id="KW-1185">Reference proteome</keyword>
<evidence type="ECO:0000313" key="2">
    <source>
        <dbReference type="EMBL" id="NYE35336.1"/>
    </source>
</evidence>
<reference evidence="2 3" key="1">
    <citation type="submission" date="2020-07" db="EMBL/GenBank/DDBJ databases">
        <authorList>
            <person name="Partida-Martinez L."/>
            <person name="Huntemann M."/>
            <person name="Clum A."/>
            <person name="Wang J."/>
            <person name="Palaniappan K."/>
            <person name="Ritter S."/>
            <person name="Chen I.-M."/>
            <person name="Stamatis D."/>
            <person name="Reddy T."/>
            <person name="O'Malley R."/>
            <person name="Daum C."/>
            <person name="Shapiro N."/>
            <person name="Ivanova N."/>
            <person name="Kyrpides N."/>
            <person name="Woyke T."/>
        </authorList>
    </citation>
    <scope>NUCLEOTIDE SEQUENCE [LARGE SCALE GENOMIC DNA]</scope>
    <source>
        <strain evidence="2 3">AT2.17</strain>
    </source>
</reference>
<dbReference type="AlphaFoldDB" id="A0A7Y9KN52"/>
<organism evidence="2 3">
    <name type="scientific">Nocardioides cavernae</name>
    <dbReference type="NCBI Taxonomy" id="1921566"/>
    <lineage>
        <taxon>Bacteria</taxon>
        <taxon>Bacillati</taxon>
        <taxon>Actinomycetota</taxon>
        <taxon>Actinomycetes</taxon>
        <taxon>Propionibacteriales</taxon>
        <taxon>Nocardioidaceae</taxon>
        <taxon>Nocardioides</taxon>
    </lineage>
</organism>
<protein>
    <submittedName>
        <fullName evidence="2">SAM-dependent methyltransferase</fullName>
    </submittedName>
</protein>
<dbReference type="GO" id="GO:0032259">
    <property type="term" value="P:methylation"/>
    <property type="evidence" value="ECO:0007669"/>
    <property type="project" value="UniProtKB-KW"/>
</dbReference>
<dbReference type="SUPFAM" id="SSF53335">
    <property type="entry name" value="S-adenosyl-L-methionine-dependent methyltransferases"/>
    <property type="match status" value="1"/>
</dbReference>
<keyword evidence="2" id="KW-0808">Transferase</keyword>
<accession>A0A7Y9KN52</accession>
<dbReference type="PANTHER" id="PTHR43464">
    <property type="entry name" value="METHYLTRANSFERASE"/>
    <property type="match status" value="1"/>
</dbReference>
<dbReference type="InterPro" id="IPR029063">
    <property type="entry name" value="SAM-dependent_MTases_sf"/>
</dbReference>
<dbReference type="Proteomes" id="UP000549911">
    <property type="component" value="Unassembled WGS sequence"/>
</dbReference>
<dbReference type="GO" id="GO:0008168">
    <property type="term" value="F:methyltransferase activity"/>
    <property type="evidence" value="ECO:0007669"/>
    <property type="project" value="UniProtKB-KW"/>
</dbReference>
<evidence type="ECO:0000313" key="3">
    <source>
        <dbReference type="Proteomes" id="UP000549911"/>
    </source>
</evidence>
<dbReference type="InterPro" id="IPR013217">
    <property type="entry name" value="Methyltransf_12"/>
</dbReference>
<name>A0A7Y9KN52_9ACTN</name>
<proteinExistence type="predicted"/>
<gene>
    <name evidence="2" type="ORF">F4692_000440</name>
</gene>
<evidence type="ECO:0000259" key="1">
    <source>
        <dbReference type="Pfam" id="PF08242"/>
    </source>
</evidence>
<reference evidence="2 3" key="2">
    <citation type="submission" date="2020-08" db="EMBL/GenBank/DDBJ databases">
        <title>The Agave Microbiome: Exploring the role of microbial communities in plant adaptations to desert environments.</title>
        <authorList>
            <person name="Partida-Martinez L.P."/>
        </authorList>
    </citation>
    <scope>NUCLEOTIDE SEQUENCE [LARGE SCALE GENOMIC DNA]</scope>
    <source>
        <strain evidence="2 3">AT2.17</strain>
    </source>
</reference>
<keyword evidence="2" id="KW-0489">Methyltransferase</keyword>
<dbReference type="Pfam" id="PF08242">
    <property type="entry name" value="Methyltransf_12"/>
    <property type="match status" value="1"/>
</dbReference>
<dbReference type="Gene3D" id="3.40.50.150">
    <property type="entry name" value="Vaccinia Virus protein VP39"/>
    <property type="match status" value="1"/>
</dbReference>
<dbReference type="RefSeq" id="WP_257029438.1">
    <property type="nucleotide sequence ID" value="NZ_JACCBW010000001.1"/>
</dbReference>
<feature type="domain" description="Methyltransferase type 12" evidence="1">
    <location>
        <begin position="50"/>
        <end position="138"/>
    </location>
</feature>
<dbReference type="EMBL" id="JACCBW010000001">
    <property type="protein sequence ID" value="NYE35336.1"/>
    <property type="molecule type" value="Genomic_DNA"/>
</dbReference>
<dbReference type="CDD" id="cd02440">
    <property type="entry name" value="AdoMet_MTases"/>
    <property type="match status" value="1"/>
</dbReference>
<comment type="caution">
    <text evidence="2">The sequence shown here is derived from an EMBL/GenBank/DDBJ whole genome shotgun (WGS) entry which is preliminary data.</text>
</comment>